<dbReference type="SUPFAM" id="SSF46894">
    <property type="entry name" value="C-terminal effector domain of the bipartite response regulators"/>
    <property type="match status" value="1"/>
</dbReference>
<comment type="similarity">
    <text evidence="1">Belongs to the AfsR/DnrI/RedD regulatory family.</text>
</comment>
<feature type="DNA-binding region" description="OmpR/PhoB-type" evidence="5">
    <location>
        <begin position="1"/>
        <end position="89"/>
    </location>
</feature>
<dbReference type="SMART" id="SM01043">
    <property type="entry name" value="BTAD"/>
    <property type="match status" value="1"/>
</dbReference>
<keyword evidence="8" id="KW-1185">Reference proteome</keyword>
<evidence type="ECO:0000256" key="3">
    <source>
        <dbReference type="ARBA" id="ARBA00023125"/>
    </source>
</evidence>
<dbReference type="InterPro" id="IPR036388">
    <property type="entry name" value="WH-like_DNA-bd_sf"/>
</dbReference>
<dbReference type="InterPro" id="IPR027417">
    <property type="entry name" value="P-loop_NTPase"/>
</dbReference>
<evidence type="ECO:0000256" key="5">
    <source>
        <dbReference type="PROSITE-ProRule" id="PRU01091"/>
    </source>
</evidence>
<keyword evidence="4" id="KW-0804">Transcription</keyword>
<dbReference type="InterPro" id="IPR019734">
    <property type="entry name" value="TPR_rpt"/>
</dbReference>
<evidence type="ECO:0000259" key="6">
    <source>
        <dbReference type="PROSITE" id="PS51755"/>
    </source>
</evidence>
<dbReference type="SMART" id="SM00028">
    <property type="entry name" value="TPR"/>
    <property type="match status" value="4"/>
</dbReference>
<dbReference type="CDD" id="cd15831">
    <property type="entry name" value="BTAD"/>
    <property type="match status" value="1"/>
</dbReference>
<dbReference type="InterPro" id="IPR011990">
    <property type="entry name" value="TPR-like_helical_dom_sf"/>
</dbReference>
<dbReference type="EMBL" id="JAGSHT010000016">
    <property type="protein sequence ID" value="MBZ2197788.1"/>
    <property type="molecule type" value="Genomic_DNA"/>
</dbReference>
<dbReference type="SUPFAM" id="SSF52540">
    <property type="entry name" value="P-loop containing nucleoside triphosphate hydrolases"/>
    <property type="match status" value="1"/>
</dbReference>
<dbReference type="InterPro" id="IPR016032">
    <property type="entry name" value="Sig_transdc_resp-reg_C-effctor"/>
</dbReference>
<dbReference type="PANTHER" id="PTHR35807">
    <property type="entry name" value="TRANSCRIPTIONAL REGULATOR REDD-RELATED"/>
    <property type="match status" value="1"/>
</dbReference>
<comment type="caution">
    <text evidence="7">The sequence shown here is derived from an EMBL/GenBank/DDBJ whole genome shotgun (WGS) entry which is preliminary data.</text>
</comment>
<dbReference type="RefSeq" id="WP_223407919.1">
    <property type="nucleotide sequence ID" value="NZ_JAGSHT010000016.1"/>
</dbReference>
<dbReference type="SMART" id="SM00862">
    <property type="entry name" value="Trans_reg_C"/>
    <property type="match status" value="1"/>
</dbReference>
<keyword evidence="2" id="KW-0805">Transcription regulation</keyword>
<dbReference type="PROSITE" id="PS51755">
    <property type="entry name" value="OMPR_PHOB"/>
    <property type="match status" value="1"/>
</dbReference>
<dbReference type="Proteomes" id="UP000826651">
    <property type="component" value="Unassembled WGS sequence"/>
</dbReference>
<feature type="domain" description="OmpR/PhoB-type" evidence="6">
    <location>
        <begin position="1"/>
        <end position="89"/>
    </location>
</feature>
<evidence type="ECO:0000256" key="2">
    <source>
        <dbReference type="ARBA" id="ARBA00023015"/>
    </source>
</evidence>
<dbReference type="Gene3D" id="1.25.40.10">
    <property type="entry name" value="Tetratricopeptide repeat domain"/>
    <property type="match status" value="3"/>
</dbReference>
<evidence type="ECO:0000313" key="7">
    <source>
        <dbReference type="EMBL" id="MBZ2197788.1"/>
    </source>
</evidence>
<dbReference type="Pfam" id="PF03704">
    <property type="entry name" value="BTAD"/>
    <property type="match status" value="1"/>
</dbReference>
<dbReference type="PRINTS" id="PR00364">
    <property type="entry name" value="DISEASERSIST"/>
</dbReference>
<organism evidence="7 8">
    <name type="scientific">Occultella gossypii</name>
    <dbReference type="NCBI Taxonomy" id="2800820"/>
    <lineage>
        <taxon>Bacteria</taxon>
        <taxon>Bacillati</taxon>
        <taxon>Actinomycetota</taxon>
        <taxon>Actinomycetes</taxon>
        <taxon>Micrococcales</taxon>
        <taxon>Ruaniaceae</taxon>
        <taxon>Occultella</taxon>
    </lineage>
</organism>
<dbReference type="Gene3D" id="1.10.10.10">
    <property type="entry name" value="Winged helix-like DNA-binding domain superfamily/Winged helix DNA-binding domain"/>
    <property type="match status" value="1"/>
</dbReference>
<dbReference type="InterPro" id="IPR051677">
    <property type="entry name" value="AfsR-DnrI-RedD_regulator"/>
</dbReference>
<proteinExistence type="inferred from homology"/>
<dbReference type="SUPFAM" id="SSF48452">
    <property type="entry name" value="TPR-like"/>
    <property type="match status" value="3"/>
</dbReference>
<evidence type="ECO:0000313" key="8">
    <source>
        <dbReference type="Proteomes" id="UP000826651"/>
    </source>
</evidence>
<evidence type="ECO:0000256" key="1">
    <source>
        <dbReference type="ARBA" id="ARBA00005820"/>
    </source>
</evidence>
<accession>A0ABS7SD29</accession>
<dbReference type="InterPro" id="IPR001867">
    <property type="entry name" value="OmpR/PhoB-type_DNA-bd"/>
</dbReference>
<reference evidence="7 8" key="1">
    <citation type="submission" date="2021-04" db="EMBL/GenBank/DDBJ databases">
        <title>Ruania sp. nov., isolated from sandy soil of mangrove forest.</title>
        <authorList>
            <person name="Ge X."/>
            <person name="Huang R."/>
            <person name="Liu W."/>
        </authorList>
    </citation>
    <scope>NUCLEOTIDE SEQUENCE [LARGE SCALE GENOMIC DNA]</scope>
    <source>
        <strain evidence="7 8">N2-46</strain>
    </source>
</reference>
<dbReference type="Gene3D" id="3.40.50.300">
    <property type="entry name" value="P-loop containing nucleotide triphosphate hydrolases"/>
    <property type="match status" value="1"/>
</dbReference>
<name>A0ABS7SD29_9MICO</name>
<gene>
    <name evidence="7" type="ORF">KCQ71_16625</name>
</gene>
<sequence>MRFGVLGPLLVLDGDTDVTPSGRLQRTLLAHLLAHVNRPVTAGVLAEAAWPGEPEGGPGRLQVHLHRLRKLLDNPDRLSHGPDGYVLHADTDEVDATRFDDLAARALAPGNGHEKLLDAAIAAENLWRGDAYADLEGIAVRAEAHRLTERRLGLLEVRYTVELDIGRHAAVLSDLATLAAGHPLRERIQGLLIAALARVGRQAEALAPYRDTRNALVETLGVEPGPELRGVHAAVLSGAPAPGEGSGRRIPAQLPPAVDEFHGRTAELADLDSASGDGARVILLAGTAGVGKTSLAVHWAHRRSAQFPDGQLYADLRGFSAQSPRDPESVLGAWLRASGVGAAEVPERLEDRSALMRSVLARRRMLLIADNAADAEQVRPLLPGTDGSLLLVTSRHAMPGLVARDGAHRVALRGLAPDDSLDVLTSLLPVRPSAGSDALARLASLCGHLPLALRMLAERIPTEPDRSLDDLAGQLTDAHALLDALDAGGDGDTDVRAVFSWSYERLDADARHVLHHLGLLPGPRAGVHSLAALAGTDMRTAGRALDALVRAHLVERTAQARFAQHDLLGAYARELAQEKVSPAEQVRALERLVDHTAYTAAAMLERWDPNLEPVTVELDVPPTPIEEPGSPEDCAAWFEIEAEPIADLVEAAAAQGLPGAVGLARAYGPASAWIGNLAAGERAMRAALPLAGSDRVQARMELSLSLLLDEQGRTDEAIHHTGAAITRLAGAPADRDALTTTRIALATANLGVYESNRGHLARAEELLRDALGRYRELGTAPLEARVLGSLGNTVVDRGRAQEGIDILEEAITRARACASEEAECLGLWYLASAELHCLRNGRALEHARSFLSLARTLHIASVVPIALTRVGQALCLDGDHTGARRHLLEALELARSGEVAGHLPDALNALGVLDRSEGDPGTALARHHAVLAMTAPIRAPETRARAHVHLGEAYEDLGDVAAAQRHYARAEVRYARIETVNLWRAHARIRLGTLSTGLRPTEAVAR</sequence>
<keyword evidence="3 5" id="KW-0238">DNA-binding</keyword>
<dbReference type="PANTHER" id="PTHR35807:SF1">
    <property type="entry name" value="TRANSCRIPTIONAL REGULATOR REDD"/>
    <property type="match status" value="1"/>
</dbReference>
<protein>
    <submittedName>
        <fullName evidence="7">Tetratricopeptide repeat protein</fullName>
    </submittedName>
</protein>
<dbReference type="InterPro" id="IPR005158">
    <property type="entry name" value="BTAD"/>
</dbReference>
<evidence type="ECO:0000256" key="4">
    <source>
        <dbReference type="ARBA" id="ARBA00023163"/>
    </source>
</evidence>
<dbReference type="Pfam" id="PF13374">
    <property type="entry name" value="TPR_10"/>
    <property type="match status" value="1"/>
</dbReference>